<dbReference type="eggNOG" id="COG1473">
    <property type="taxonomic scope" value="Bacteria"/>
</dbReference>
<feature type="domain" description="Peptidase M20 dimerisation" evidence="3">
    <location>
        <begin position="221"/>
        <end position="310"/>
    </location>
</feature>
<dbReference type="PIRSF" id="PIRSF037227">
    <property type="entry name" value="Aminobenzoyl-glu_utiliz_pB"/>
    <property type="match status" value="1"/>
</dbReference>
<dbReference type="GO" id="GO:0005737">
    <property type="term" value="C:cytoplasm"/>
    <property type="evidence" value="ECO:0007669"/>
    <property type="project" value="TreeGrafter"/>
</dbReference>
<dbReference type="InterPro" id="IPR017145">
    <property type="entry name" value="Aminobenzoyl-glu_utiliz_pB"/>
</dbReference>
<dbReference type="Proteomes" id="UP000007966">
    <property type="component" value="Chromosome"/>
</dbReference>
<dbReference type="PANTHER" id="PTHR30575:SF0">
    <property type="entry name" value="XAA-ARG DIPEPTIDASE"/>
    <property type="match status" value="1"/>
</dbReference>
<keyword evidence="1" id="KW-0378">Hydrolase</keyword>
<protein>
    <submittedName>
        <fullName evidence="4">Aminobenzoyl-glutamate utilization protein B</fullName>
    </submittedName>
</protein>
<name>Q6CZR5_PECAS</name>
<dbReference type="SUPFAM" id="SSF53187">
    <property type="entry name" value="Zn-dependent exopeptidases"/>
    <property type="match status" value="1"/>
</dbReference>
<evidence type="ECO:0000313" key="4">
    <source>
        <dbReference type="EMBL" id="CAG76983.1"/>
    </source>
</evidence>
<dbReference type="STRING" id="218491.ECA4086"/>
<dbReference type="NCBIfam" id="TIGR01891">
    <property type="entry name" value="amidohydrolases"/>
    <property type="match status" value="1"/>
</dbReference>
<evidence type="ECO:0000259" key="3">
    <source>
        <dbReference type="Pfam" id="PF07687"/>
    </source>
</evidence>
<dbReference type="InterPro" id="IPR036264">
    <property type="entry name" value="Bact_exopeptidase_dim_dom"/>
</dbReference>
<dbReference type="GO" id="GO:0046657">
    <property type="term" value="P:folic acid catabolic process"/>
    <property type="evidence" value="ECO:0007669"/>
    <property type="project" value="TreeGrafter"/>
</dbReference>
<evidence type="ECO:0000256" key="2">
    <source>
        <dbReference type="SAM" id="MobiDB-lite"/>
    </source>
</evidence>
<dbReference type="InterPro" id="IPR002933">
    <property type="entry name" value="Peptidase_M20"/>
</dbReference>
<dbReference type="HOGENOM" id="CLU_031812_0_1_6"/>
<evidence type="ECO:0000313" key="5">
    <source>
        <dbReference type="Proteomes" id="UP000007966"/>
    </source>
</evidence>
<dbReference type="GO" id="GO:0016805">
    <property type="term" value="F:dipeptidase activity"/>
    <property type="evidence" value="ECO:0007669"/>
    <property type="project" value="TreeGrafter"/>
</dbReference>
<dbReference type="CDD" id="cd05673">
    <property type="entry name" value="M20_Acy1L2_AbgB"/>
    <property type="match status" value="1"/>
</dbReference>
<dbReference type="Gene3D" id="3.30.70.360">
    <property type="match status" value="1"/>
</dbReference>
<dbReference type="Pfam" id="PF07687">
    <property type="entry name" value="M20_dimer"/>
    <property type="match status" value="1"/>
</dbReference>
<feature type="region of interest" description="Disordered" evidence="2">
    <location>
        <begin position="1"/>
        <end position="24"/>
    </location>
</feature>
<organism evidence="4 5">
    <name type="scientific">Pectobacterium atrosepticum (strain SCRI 1043 / ATCC BAA-672)</name>
    <name type="common">Erwinia carotovora subsp. atroseptica</name>
    <dbReference type="NCBI Taxonomy" id="218491"/>
    <lineage>
        <taxon>Bacteria</taxon>
        <taxon>Pseudomonadati</taxon>
        <taxon>Pseudomonadota</taxon>
        <taxon>Gammaproteobacteria</taxon>
        <taxon>Enterobacterales</taxon>
        <taxon>Pectobacteriaceae</taxon>
        <taxon>Pectobacterium</taxon>
    </lineage>
</organism>
<dbReference type="InterPro" id="IPR017439">
    <property type="entry name" value="Amidohydrolase"/>
</dbReference>
<dbReference type="InterPro" id="IPR052030">
    <property type="entry name" value="Peptidase_M20/M20A_hydrolases"/>
</dbReference>
<dbReference type="Pfam" id="PF01546">
    <property type="entry name" value="Peptidase_M20"/>
    <property type="match status" value="1"/>
</dbReference>
<dbReference type="AlphaFoldDB" id="Q6CZR5"/>
<accession>Q6CZR5</accession>
<dbReference type="Gene3D" id="3.40.630.10">
    <property type="entry name" value="Zn peptidases"/>
    <property type="match status" value="1"/>
</dbReference>
<evidence type="ECO:0000256" key="1">
    <source>
        <dbReference type="ARBA" id="ARBA00022801"/>
    </source>
</evidence>
<dbReference type="SUPFAM" id="SSF55031">
    <property type="entry name" value="Bacterial exopeptidase dimerisation domain"/>
    <property type="match status" value="1"/>
</dbReference>
<keyword evidence="5" id="KW-1185">Reference proteome</keyword>
<reference evidence="4" key="1">
    <citation type="submission" date="2004-02" db="EMBL/GenBank/DDBJ databases">
        <title>The genome sequence of the enterobacterial phytopathogen Erwinia carotovora subsp. atroseptica SCRI1043 and functional genomic identification of novel virulence factors.</title>
        <authorList>
            <person name="Bell K.S."/>
            <person name="Sebaihia M."/>
            <person name="Pritchard L."/>
            <person name="Holden M."/>
            <person name="Hyman L.J."/>
            <person name="Holeva M.C."/>
            <person name="Thomson N.R."/>
            <person name="Bentley S.D."/>
            <person name="Churcher C."/>
            <person name="Mungall K."/>
            <person name="Atkin R."/>
            <person name="Bason N."/>
            <person name="Brooks K."/>
            <person name="Chillingworth T."/>
            <person name="Clark K."/>
            <person name="Doggett J."/>
            <person name="Fraser A."/>
            <person name="Hance Z."/>
            <person name="Hauser H."/>
            <person name="Jagels K."/>
            <person name="Moule S."/>
            <person name="Norbertczak H."/>
            <person name="Ormond D."/>
            <person name="Price C."/>
            <person name="Quail M.A."/>
            <person name="Sanders M."/>
            <person name="Walker D."/>
            <person name="Whitehead S."/>
            <person name="Salmond G.P.C."/>
            <person name="Birch P.R.J."/>
            <person name="Barrell B.G."/>
            <person name="Parkhill J."/>
            <person name="Toth I.K."/>
        </authorList>
    </citation>
    <scope>NUCLEOTIDE SEQUENCE</scope>
    <source>
        <strain evidence="4">SCRI1043</strain>
    </source>
</reference>
<dbReference type="EMBL" id="BX950851">
    <property type="protein sequence ID" value="CAG76983.1"/>
    <property type="molecule type" value="Genomic_DNA"/>
</dbReference>
<dbReference type="GO" id="GO:0071713">
    <property type="term" value="F:para-aminobenzoyl-glutamate hydrolase activity"/>
    <property type="evidence" value="ECO:0007669"/>
    <property type="project" value="TreeGrafter"/>
</dbReference>
<gene>
    <name evidence="4" type="primary">abgB</name>
    <name evidence="4" type="ordered locus">ECA4086</name>
</gene>
<dbReference type="KEGG" id="eca:ECA4086"/>
<dbReference type="InterPro" id="IPR011650">
    <property type="entry name" value="Peptidase_M20_dimer"/>
</dbReference>
<dbReference type="FunFam" id="3.30.70.360:FF:000004">
    <property type="entry name" value="Peptidase M20 domain-containing protein 2"/>
    <property type="match status" value="1"/>
</dbReference>
<proteinExistence type="predicted"/>
<sequence length="502" mass="54000">MTRSSQMHLRNQTSTPRMNATHNEGTLPAVNHQTVEEICGLIAAKRQQFCTLSDGIWDTPELNYEEHRSAAQHEAILKAEGFRLTKGIANMPTALLGEFGEGLPIVAILGEYDALPGLSQQANVAEPKPLENGGNGHGCGHNLLGTAALQAATAVKDYLQKHSLAGTVRFYGCPAEEGGSSKGFMVKEGVFDDVDIAICWHPATFTGVNSPVSLACNELNFYFKGRAAHAASSPHLGRSALDAVELMNVGVNYMREHMPSSARVHYAITDSGGHAPNVVQANATVRYLVRARQLPELHQLVKRVKKIAEGAALMTETEVSSEVISGDANLLANPPLEARMHEHLLALGPIAFDDEDRKMAAMFQTALSAEDIAESYARFGVKPQPDLTLHDGIYPLYSPNEAFIGSTDVGTVSWVVPTVQIRSATYAIGTPAHSWQLVAQGKTGAAHKGMEYAAKAMASLAIDLLATPELIAQAKADHQERLQHTPFENPIPDDVFAPIPQG</sequence>
<dbReference type="PANTHER" id="PTHR30575">
    <property type="entry name" value="PEPTIDASE M20"/>
    <property type="match status" value="1"/>
</dbReference>